<protein>
    <submittedName>
        <fullName evidence="2">Uncharacterized protein</fullName>
    </submittedName>
</protein>
<dbReference type="AlphaFoldDB" id="A0AAF5Q566"/>
<accession>A0AAF5Q566</accession>
<sequence length="92" mass="10260">MERGQQTPSATPKHRYCNSSSYATATAAAAAHAESHDHQAPLLCLRKIAKYLIVNHHTTITPPPPEHCRYHTYQPAILLHEYVGRSIKMSAN</sequence>
<reference evidence="1" key="1">
    <citation type="submission" date="2015-03" db="EMBL/GenBank/DDBJ databases">
        <title>Wuchereria bancrofti Genome Sequencing Papua New Guinea Strain.</title>
        <authorList>
            <person name="Small S.T."/>
            <person name="Serre D."/>
            <person name="Zimmerman P.A."/>
        </authorList>
    </citation>
    <scope>NUCLEOTIDE SEQUENCE [LARGE SCALE GENOMIC DNA]</scope>
    <source>
        <strain evidence="1">pt0022</strain>
    </source>
</reference>
<name>A0AAF5Q566_WUCBA</name>
<reference evidence="2" key="3">
    <citation type="submission" date="2024-02" db="UniProtKB">
        <authorList>
            <consortium name="WormBaseParasite"/>
        </authorList>
    </citation>
    <scope>IDENTIFICATION</scope>
    <source>
        <strain evidence="2">pt0022</strain>
    </source>
</reference>
<reference evidence="1" key="2">
    <citation type="journal article" date="2016" name="Mol. Ecol.">
        <title>Population genomics of the filarial nematode parasite Wuchereria bancrofti from mosquitoes.</title>
        <authorList>
            <person name="Small S.T."/>
            <person name="Reimer L.J."/>
            <person name="Tisch D.J."/>
            <person name="King C.L."/>
            <person name="Christensen B.M."/>
            <person name="Siba P.M."/>
            <person name="Kazura J.W."/>
            <person name="Serre D."/>
            <person name="Zimmerman P.A."/>
        </authorList>
    </citation>
    <scope>NUCLEOTIDE SEQUENCE</scope>
    <source>
        <strain evidence="1">pt0022</strain>
    </source>
</reference>
<dbReference type="Proteomes" id="UP000093561">
    <property type="component" value="Unassembled WGS sequence"/>
</dbReference>
<evidence type="ECO:0000313" key="2">
    <source>
        <dbReference type="WBParaSite" id="mrna-Wban_09933"/>
    </source>
</evidence>
<evidence type="ECO:0000313" key="1">
    <source>
        <dbReference type="Proteomes" id="UP000093561"/>
    </source>
</evidence>
<organism evidence="1 2">
    <name type="scientific">Wuchereria bancrofti</name>
    <dbReference type="NCBI Taxonomy" id="6293"/>
    <lineage>
        <taxon>Eukaryota</taxon>
        <taxon>Metazoa</taxon>
        <taxon>Ecdysozoa</taxon>
        <taxon>Nematoda</taxon>
        <taxon>Chromadorea</taxon>
        <taxon>Rhabditida</taxon>
        <taxon>Spirurina</taxon>
        <taxon>Spiruromorpha</taxon>
        <taxon>Filarioidea</taxon>
        <taxon>Onchocercidae</taxon>
        <taxon>Wuchereria</taxon>
    </lineage>
</organism>
<dbReference type="WBParaSite" id="mrna-Wban_09933">
    <property type="protein sequence ID" value="mrna-Wban_09933"/>
    <property type="gene ID" value="Wban_09933"/>
</dbReference>
<proteinExistence type="predicted"/>